<dbReference type="InterPro" id="IPR031950">
    <property type="entry name" value="EFTUD2_N"/>
</dbReference>
<dbReference type="PROSITE" id="PS51722">
    <property type="entry name" value="G_TR_2"/>
    <property type="match status" value="1"/>
</dbReference>
<dbReference type="InterPro" id="IPR027417">
    <property type="entry name" value="P-loop_NTPase"/>
</dbReference>
<dbReference type="PANTHER" id="PTHR42908:SF6">
    <property type="entry name" value="116 KDA U5 SMALL NUCLEAR RIBONUCLEOPROTEIN COMPONENT"/>
    <property type="match status" value="1"/>
</dbReference>
<dbReference type="PRINTS" id="PR00315">
    <property type="entry name" value="ELONGATNFCT"/>
</dbReference>
<feature type="non-terminal residue" evidence="8">
    <location>
        <position position="1"/>
    </location>
</feature>
<dbReference type="Pfam" id="PF16004">
    <property type="entry name" value="EFTUD2"/>
    <property type="match status" value="1"/>
</dbReference>
<evidence type="ECO:0000256" key="3">
    <source>
        <dbReference type="ARBA" id="ARBA00023187"/>
    </source>
</evidence>
<keyword evidence="2" id="KW-0507">mRNA processing</keyword>
<dbReference type="FunFam" id="3.40.50.300:FF:000646">
    <property type="entry name" value="U5 small nuclear ribonucleoprotein component"/>
    <property type="match status" value="1"/>
</dbReference>
<dbReference type="PANTHER" id="PTHR42908">
    <property type="entry name" value="TRANSLATION ELONGATION FACTOR-RELATED"/>
    <property type="match status" value="1"/>
</dbReference>
<dbReference type="Pfam" id="PF00009">
    <property type="entry name" value="GTP_EFTU"/>
    <property type="match status" value="1"/>
</dbReference>
<evidence type="ECO:0000313" key="9">
    <source>
        <dbReference type="Proteomes" id="UP000681967"/>
    </source>
</evidence>
<evidence type="ECO:0000256" key="1">
    <source>
        <dbReference type="ARBA" id="ARBA00004123"/>
    </source>
</evidence>
<gene>
    <name evidence="8" type="ORF">BYL167_LOCUS56631</name>
</gene>
<evidence type="ECO:0000259" key="7">
    <source>
        <dbReference type="PROSITE" id="PS51722"/>
    </source>
</evidence>
<dbReference type="AlphaFoldDB" id="A0A8S3DSP1"/>
<feature type="compositionally biased region" description="Acidic residues" evidence="5">
    <location>
        <begin position="53"/>
        <end position="65"/>
    </location>
</feature>
<comment type="subcellular location">
    <subcellularLocation>
        <location evidence="1">Nucleus</location>
    </subcellularLocation>
</comment>
<dbReference type="NCBIfam" id="TIGR00231">
    <property type="entry name" value="small_GTP"/>
    <property type="match status" value="1"/>
</dbReference>
<comment type="caution">
    <text evidence="8">The sequence shown here is derived from an EMBL/GenBank/DDBJ whole genome shotgun (WGS) entry which is preliminary data.</text>
</comment>
<protein>
    <recommendedName>
        <fullName evidence="7">Tr-type G domain-containing protein</fullName>
    </recommendedName>
</protein>
<keyword evidence="6" id="KW-0732">Signal</keyword>
<evidence type="ECO:0000256" key="5">
    <source>
        <dbReference type="SAM" id="MobiDB-lite"/>
    </source>
</evidence>
<feature type="domain" description="Tr-type G" evidence="7">
    <location>
        <begin position="148"/>
        <end position="311"/>
    </location>
</feature>
<evidence type="ECO:0000256" key="6">
    <source>
        <dbReference type="SAM" id="SignalP"/>
    </source>
</evidence>
<keyword evidence="3" id="KW-0508">mRNA splicing</keyword>
<evidence type="ECO:0000256" key="2">
    <source>
        <dbReference type="ARBA" id="ARBA00022664"/>
    </source>
</evidence>
<dbReference type="CDD" id="cd04167">
    <property type="entry name" value="Snu114p"/>
    <property type="match status" value="1"/>
</dbReference>
<dbReference type="InterPro" id="IPR000795">
    <property type="entry name" value="T_Tr_GTP-bd_dom"/>
</dbReference>
<feature type="chain" id="PRO_5035825366" description="Tr-type G domain-containing protein" evidence="6">
    <location>
        <begin position="18"/>
        <end position="311"/>
    </location>
</feature>
<reference evidence="8" key="1">
    <citation type="submission" date="2021-02" db="EMBL/GenBank/DDBJ databases">
        <authorList>
            <person name="Nowell W R."/>
        </authorList>
    </citation>
    <scope>NUCLEOTIDE SEQUENCE</scope>
</reference>
<dbReference type="GO" id="GO:0046540">
    <property type="term" value="C:U4/U6 x U5 tri-snRNP complex"/>
    <property type="evidence" value="ECO:0007669"/>
    <property type="project" value="TreeGrafter"/>
</dbReference>
<dbReference type="GO" id="GO:0005525">
    <property type="term" value="F:GTP binding"/>
    <property type="evidence" value="ECO:0007669"/>
    <property type="project" value="InterPro"/>
</dbReference>
<dbReference type="EMBL" id="CAJOBH010223401">
    <property type="protein sequence ID" value="CAF5038173.1"/>
    <property type="molecule type" value="Genomic_DNA"/>
</dbReference>
<dbReference type="SUPFAM" id="SSF52540">
    <property type="entry name" value="P-loop containing nucleoside triphosphate hydrolases"/>
    <property type="match status" value="1"/>
</dbReference>
<dbReference type="GO" id="GO:0030623">
    <property type="term" value="F:U5 snRNA binding"/>
    <property type="evidence" value="ECO:0007669"/>
    <property type="project" value="TreeGrafter"/>
</dbReference>
<proteinExistence type="predicted"/>
<dbReference type="GO" id="GO:0071007">
    <property type="term" value="C:U2-type catalytic step 2 spliceosome"/>
    <property type="evidence" value="ECO:0007669"/>
    <property type="project" value="TreeGrafter"/>
</dbReference>
<evidence type="ECO:0000313" key="8">
    <source>
        <dbReference type="EMBL" id="CAF5038173.1"/>
    </source>
</evidence>
<sequence>KLFLLLLLLVKMDQTDLYDQFGNYMGPELESDEEDDEQQNGYRHELSNVGETSDMEDDGDDAGGEDEAIDVSNLSTAVVLHEDKKYYPSALELYGPEVETVVQEEDTQALTEPIIAPVKKAKFSFVEQEIPETVYDLEYLADLMDSPELLRNIAIAGHLHHGKTTFCDSLIEQTHPYLASTENKELRYTDTLFTEQERGVSIKSTPFTILLPDLKDKNYLFNILDTPGHVNFSDEVTAAFRLCDGVVIFVDAHEGVMLNTDRLIKHAMQERLAITLCVNKIDRLILELKLPPQDAYFKIKHIIDEVNALIK</sequence>
<dbReference type="Gene3D" id="3.40.50.300">
    <property type="entry name" value="P-loop containing nucleotide triphosphate hydrolases"/>
    <property type="match status" value="1"/>
</dbReference>
<dbReference type="InterPro" id="IPR044121">
    <property type="entry name" value="Snu114_GTP-bd"/>
</dbReference>
<dbReference type="GO" id="GO:0000398">
    <property type="term" value="P:mRNA splicing, via spliceosome"/>
    <property type="evidence" value="ECO:0007669"/>
    <property type="project" value="TreeGrafter"/>
</dbReference>
<feature type="region of interest" description="Disordered" evidence="5">
    <location>
        <begin position="24"/>
        <end position="65"/>
    </location>
</feature>
<dbReference type="InterPro" id="IPR005225">
    <property type="entry name" value="Small_GTP-bd"/>
</dbReference>
<dbReference type="GO" id="GO:0005829">
    <property type="term" value="C:cytosol"/>
    <property type="evidence" value="ECO:0007669"/>
    <property type="project" value="TreeGrafter"/>
</dbReference>
<organism evidence="8 9">
    <name type="scientific">Rotaria magnacalcarata</name>
    <dbReference type="NCBI Taxonomy" id="392030"/>
    <lineage>
        <taxon>Eukaryota</taxon>
        <taxon>Metazoa</taxon>
        <taxon>Spiralia</taxon>
        <taxon>Gnathifera</taxon>
        <taxon>Rotifera</taxon>
        <taxon>Eurotatoria</taxon>
        <taxon>Bdelloidea</taxon>
        <taxon>Philodinida</taxon>
        <taxon>Philodinidae</taxon>
        <taxon>Rotaria</taxon>
    </lineage>
</organism>
<evidence type="ECO:0000256" key="4">
    <source>
        <dbReference type="ARBA" id="ARBA00023242"/>
    </source>
</evidence>
<dbReference type="Proteomes" id="UP000681967">
    <property type="component" value="Unassembled WGS sequence"/>
</dbReference>
<name>A0A8S3DSP1_9BILA</name>
<feature type="compositionally biased region" description="Acidic residues" evidence="5">
    <location>
        <begin position="29"/>
        <end position="38"/>
    </location>
</feature>
<dbReference type="GO" id="GO:0003924">
    <property type="term" value="F:GTPase activity"/>
    <property type="evidence" value="ECO:0007669"/>
    <property type="project" value="InterPro"/>
</dbReference>
<keyword evidence="4" id="KW-0539">Nucleus</keyword>
<accession>A0A8S3DSP1</accession>
<feature type="signal peptide" evidence="6">
    <location>
        <begin position="1"/>
        <end position="17"/>
    </location>
</feature>